<evidence type="ECO:0000256" key="5">
    <source>
        <dbReference type="ARBA" id="ARBA00022989"/>
    </source>
</evidence>
<evidence type="ECO:0000313" key="8">
    <source>
        <dbReference type="EMBL" id="RIB22739.1"/>
    </source>
</evidence>
<evidence type="ECO:0000256" key="4">
    <source>
        <dbReference type="ARBA" id="ARBA00022692"/>
    </source>
</evidence>
<proteinExistence type="inferred from homology"/>
<reference evidence="8 9" key="1">
    <citation type="submission" date="2018-06" db="EMBL/GenBank/DDBJ databases">
        <title>Comparative genomics reveals the genomic features of Rhizophagus irregularis, R. cerebriforme, R. diaphanum and Gigaspora rosea, and their symbiotic lifestyle signature.</title>
        <authorList>
            <person name="Morin E."/>
            <person name="San Clemente H."/>
            <person name="Chen E.C.H."/>
            <person name="De La Providencia I."/>
            <person name="Hainaut M."/>
            <person name="Kuo A."/>
            <person name="Kohler A."/>
            <person name="Murat C."/>
            <person name="Tang N."/>
            <person name="Roy S."/>
            <person name="Loubradou J."/>
            <person name="Henrissat B."/>
            <person name="Grigoriev I.V."/>
            <person name="Corradi N."/>
            <person name="Roux C."/>
            <person name="Martin F.M."/>
        </authorList>
    </citation>
    <scope>NUCLEOTIDE SEQUENCE [LARGE SCALE GENOMIC DNA]</scope>
    <source>
        <strain evidence="8 9">DAOM 194757</strain>
    </source>
</reference>
<comment type="similarity">
    <text evidence="2">Belongs to the nucleobase:cation symporter-2 (NCS2) (TC 2.A.40) family. Azg-like subfamily.</text>
</comment>
<dbReference type="PANTHER" id="PTHR43337">
    <property type="entry name" value="XANTHINE/URACIL PERMEASE C887.17-RELATED"/>
    <property type="match status" value="1"/>
</dbReference>
<dbReference type="Proteomes" id="UP000266673">
    <property type="component" value="Unassembled WGS sequence"/>
</dbReference>
<evidence type="ECO:0000256" key="3">
    <source>
        <dbReference type="ARBA" id="ARBA00022448"/>
    </source>
</evidence>
<dbReference type="OrthoDB" id="431212at2759"/>
<gene>
    <name evidence="8" type="ORF">C2G38_954207</name>
</gene>
<organism evidence="8 9">
    <name type="scientific">Gigaspora rosea</name>
    <dbReference type="NCBI Taxonomy" id="44941"/>
    <lineage>
        <taxon>Eukaryota</taxon>
        <taxon>Fungi</taxon>
        <taxon>Fungi incertae sedis</taxon>
        <taxon>Mucoromycota</taxon>
        <taxon>Glomeromycotina</taxon>
        <taxon>Glomeromycetes</taxon>
        <taxon>Diversisporales</taxon>
        <taxon>Gigasporaceae</taxon>
        <taxon>Gigaspora</taxon>
    </lineage>
</organism>
<dbReference type="GO" id="GO:0012505">
    <property type="term" value="C:endomembrane system"/>
    <property type="evidence" value="ECO:0007669"/>
    <property type="project" value="UniProtKB-SubCell"/>
</dbReference>
<evidence type="ECO:0000256" key="2">
    <source>
        <dbReference type="ARBA" id="ARBA00005697"/>
    </source>
</evidence>
<feature type="transmembrane region" description="Helical" evidence="7">
    <location>
        <begin position="145"/>
        <end position="164"/>
    </location>
</feature>
<dbReference type="GO" id="GO:0005886">
    <property type="term" value="C:plasma membrane"/>
    <property type="evidence" value="ECO:0007669"/>
    <property type="project" value="TreeGrafter"/>
</dbReference>
<evidence type="ECO:0008006" key="10">
    <source>
        <dbReference type="Google" id="ProtNLM"/>
    </source>
</evidence>
<keyword evidence="4 7" id="KW-0812">Transmembrane</keyword>
<evidence type="ECO:0000256" key="6">
    <source>
        <dbReference type="ARBA" id="ARBA00023136"/>
    </source>
</evidence>
<dbReference type="GO" id="GO:0015854">
    <property type="term" value="P:guanine transport"/>
    <property type="evidence" value="ECO:0007669"/>
    <property type="project" value="TreeGrafter"/>
</dbReference>
<dbReference type="GO" id="GO:0015853">
    <property type="term" value="P:adenine transport"/>
    <property type="evidence" value="ECO:0007669"/>
    <property type="project" value="TreeGrafter"/>
</dbReference>
<evidence type="ECO:0000256" key="1">
    <source>
        <dbReference type="ARBA" id="ARBA00004127"/>
    </source>
</evidence>
<dbReference type="AlphaFoldDB" id="A0A397VP32"/>
<dbReference type="STRING" id="44941.A0A397VP32"/>
<dbReference type="GO" id="GO:0005345">
    <property type="term" value="F:purine nucleobase transmembrane transporter activity"/>
    <property type="evidence" value="ECO:0007669"/>
    <property type="project" value="TreeGrafter"/>
</dbReference>
<sequence length="283" mass="30252">MLDKFNNAIADTPFGRYFKLKNSGAPNARDTNFTTELHAGLTTFVTMAYIIAVNATVITDSGGPCVCNPNSTDLCVTDPDYLACQATVKKDLITGTTAISCIATALVGIFANLPIGLAPGMGLTVYFTYTVVGFHGTGKVPYETALAAVFIEGLLFVILSIFGIRQWLAKIIPMSIKVATGAGIGLFLSFIGLQSSAGIGLITYNPATIVTLGACPAQYYNATTRICSGHHMESPTTWLGILGFLLIVIMLLFRVRGSILLGIIFISVVGWFRNSEVTYFPYT</sequence>
<protein>
    <recommendedName>
        <fullName evidence="10">Permease family-domain-containing protein</fullName>
    </recommendedName>
</protein>
<dbReference type="Pfam" id="PF00860">
    <property type="entry name" value="Xan_ur_permease"/>
    <property type="match status" value="1"/>
</dbReference>
<accession>A0A397VP32</accession>
<keyword evidence="3" id="KW-0813">Transport</keyword>
<name>A0A397VP32_9GLOM</name>
<dbReference type="EMBL" id="QKWP01000295">
    <property type="protein sequence ID" value="RIB22739.1"/>
    <property type="molecule type" value="Genomic_DNA"/>
</dbReference>
<dbReference type="InterPro" id="IPR006043">
    <property type="entry name" value="NCS2"/>
</dbReference>
<dbReference type="InterPro" id="IPR045018">
    <property type="entry name" value="Azg-like"/>
</dbReference>
<evidence type="ECO:0000256" key="7">
    <source>
        <dbReference type="SAM" id="Phobius"/>
    </source>
</evidence>
<evidence type="ECO:0000313" key="9">
    <source>
        <dbReference type="Proteomes" id="UP000266673"/>
    </source>
</evidence>
<comment type="subcellular location">
    <subcellularLocation>
        <location evidence="1">Endomembrane system</location>
        <topology evidence="1">Multi-pass membrane protein</topology>
    </subcellularLocation>
</comment>
<feature type="transmembrane region" description="Helical" evidence="7">
    <location>
        <begin position="99"/>
        <end position="125"/>
    </location>
</feature>
<keyword evidence="9" id="KW-1185">Reference proteome</keyword>
<feature type="transmembrane region" description="Helical" evidence="7">
    <location>
        <begin position="258"/>
        <end position="274"/>
    </location>
</feature>
<comment type="caution">
    <text evidence="8">The sequence shown here is derived from an EMBL/GenBank/DDBJ whole genome shotgun (WGS) entry which is preliminary data.</text>
</comment>
<keyword evidence="6 7" id="KW-0472">Membrane</keyword>
<keyword evidence="5 7" id="KW-1133">Transmembrane helix</keyword>
<dbReference type="PANTHER" id="PTHR43337:SF1">
    <property type="entry name" value="XANTHINE_URACIL PERMEASE C887.17-RELATED"/>
    <property type="match status" value="1"/>
</dbReference>
<feature type="transmembrane region" description="Helical" evidence="7">
    <location>
        <begin position="176"/>
        <end position="202"/>
    </location>
</feature>
<feature type="transmembrane region" description="Helical" evidence="7">
    <location>
        <begin position="236"/>
        <end position="253"/>
    </location>
</feature>